<dbReference type="RefSeq" id="WP_229526439.1">
    <property type="nucleotide sequence ID" value="NZ_JAFFQR010000112.1"/>
</dbReference>
<reference evidence="2" key="1">
    <citation type="journal article" date="2019" name="Int. J. Syst. Evol. Microbiol.">
        <title>The Global Catalogue of Microorganisms (GCM) 10K type strain sequencing project: providing services to taxonomists for standard genome sequencing and annotation.</title>
        <authorList>
            <consortium name="The Broad Institute Genomics Platform"/>
            <consortium name="The Broad Institute Genome Sequencing Center for Infectious Disease"/>
            <person name="Wu L."/>
            <person name="Ma J."/>
        </authorList>
    </citation>
    <scope>NUCLEOTIDE SEQUENCE [LARGE SCALE GENOMIC DNA]</scope>
    <source>
        <strain evidence="2">CCM 9147</strain>
    </source>
</reference>
<sequence>MNKFEIELLKNAFHNLQNNGVAEAIFQMKNGDDWLYNSEALKYLAEEGYISVSEDFDPDESNVFVITQPVKYSLTDKGVEYIKQYLKM</sequence>
<organism evidence="1 2">
    <name type="scientific">Paenibacillus farraposensis</name>
    <dbReference type="NCBI Taxonomy" id="2807095"/>
    <lineage>
        <taxon>Bacteria</taxon>
        <taxon>Bacillati</taxon>
        <taxon>Bacillota</taxon>
        <taxon>Bacilli</taxon>
        <taxon>Bacillales</taxon>
        <taxon>Paenibacillaceae</taxon>
        <taxon>Paenibacillus</taxon>
    </lineage>
</organism>
<comment type="caution">
    <text evidence="1">The sequence shown here is derived from an EMBL/GenBank/DDBJ whole genome shotgun (WGS) entry which is preliminary data.</text>
</comment>
<evidence type="ECO:0000313" key="1">
    <source>
        <dbReference type="EMBL" id="MFD1463209.1"/>
    </source>
</evidence>
<dbReference type="Proteomes" id="UP001597340">
    <property type="component" value="Unassembled WGS sequence"/>
</dbReference>
<gene>
    <name evidence="1" type="ORF">ACFQ5D_17835</name>
</gene>
<accession>A0ABW4DF80</accession>
<proteinExistence type="predicted"/>
<dbReference type="EMBL" id="JBHTNZ010000029">
    <property type="protein sequence ID" value="MFD1463209.1"/>
    <property type="molecule type" value="Genomic_DNA"/>
</dbReference>
<keyword evidence="2" id="KW-1185">Reference proteome</keyword>
<name>A0ABW4DF80_9BACL</name>
<protein>
    <recommendedName>
        <fullName evidence="3">YjcQ protein</fullName>
    </recommendedName>
</protein>
<evidence type="ECO:0008006" key="3">
    <source>
        <dbReference type="Google" id="ProtNLM"/>
    </source>
</evidence>
<evidence type="ECO:0000313" key="2">
    <source>
        <dbReference type="Proteomes" id="UP001597340"/>
    </source>
</evidence>